<accession>A0A2C9ZIJ1</accession>
<dbReference type="GO" id="GO:0003824">
    <property type="term" value="F:catalytic activity"/>
    <property type="evidence" value="ECO:0007669"/>
    <property type="project" value="InterPro"/>
</dbReference>
<dbReference type="Gene3D" id="3.40.50.10540">
    <property type="entry name" value="Crotonobetainyl-coa:carnitine coa-transferase, domain 1"/>
    <property type="match status" value="1"/>
</dbReference>
<dbReference type="EMBL" id="NGFO01000024">
    <property type="protein sequence ID" value="OUC77137.1"/>
    <property type="molecule type" value="Genomic_DNA"/>
</dbReference>
<dbReference type="STRING" id="417102.CA982_19040"/>
<dbReference type="RefSeq" id="WP_086536822.1">
    <property type="nucleotide sequence ID" value="NZ_NGFO01000024.1"/>
</dbReference>
<evidence type="ECO:0000313" key="1">
    <source>
        <dbReference type="EMBL" id="OUC77137.1"/>
    </source>
</evidence>
<evidence type="ECO:0000313" key="2">
    <source>
        <dbReference type="Proteomes" id="UP000194632"/>
    </source>
</evidence>
<comment type="caution">
    <text evidence="1">The sequence shown here is derived from an EMBL/GenBank/DDBJ whole genome shotgun (WGS) entry which is preliminary data.</text>
</comment>
<name>A0A2C9ZIJ1_9ACTN</name>
<protein>
    <submittedName>
        <fullName evidence="1">Carnitine dehydratase</fullName>
    </submittedName>
</protein>
<dbReference type="InterPro" id="IPR023606">
    <property type="entry name" value="CoA-Trfase_III_dom_1_sf"/>
</dbReference>
<dbReference type="Proteomes" id="UP000194632">
    <property type="component" value="Unassembled WGS sequence"/>
</dbReference>
<dbReference type="PANTHER" id="PTHR48228">
    <property type="entry name" value="SUCCINYL-COA--D-CITRAMALATE COA-TRANSFERASE"/>
    <property type="match status" value="1"/>
</dbReference>
<dbReference type="InterPro" id="IPR003673">
    <property type="entry name" value="CoA-Trfase_fam_III"/>
</dbReference>
<dbReference type="SUPFAM" id="SSF89796">
    <property type="entry name" value="CoA-transferase family III (CaiB/BaiF)"/>
    <property type="match status" value="1"/>
</dbReference>
<dbReference type="PANTHER" id="PTHR48228:SF5">
    <property type="entry name" value="ALPHA-METHYLACYL-COA RACEMASE"/>
    <property type="match status" value="1"/>
</dbReference>
<dbReference type="AlphaFoldDB" id="A0A2C9ZIJ1"/>
<gene>
    <name evidence="1" type="ORF">CA982_19040</name>
</gene>
<dbReference type="OrthoDB" id="9797653at2"/>
<dbReference type="InterPro" id="IPR044855">
    <property type="entry name" value="CoA-Trfase_III_dom3_sf"/>
</dbReference>
<dbReference type="Gene3D" id="3.30.1540.10">
    <property type="entry name" value="formyl-coa transferase, domain 3"/>
    <property type="match status" value="1"/>
</dbReference>
<proteinExistence type="predicted"/>
<organism evidence="1 2">
    <name type="scientific">Gordonia lacunae</name>
    <dbReference type="NCBI Taxonomy" id="417102"/>
    <lineage>
        <taxon>Bacteria</taxon>
        <taxon>Bacillati</taxon>
        <taxon>Actinomycetota</taxon>
        <taxon>Actinomycetes</taxon>
        <taxon>Mycobacteriales</taxon>
        <taxon>Gordoniaceae</taxon>
        <taxon>Gordonia</taxon>
    </lineage>
</organism>
<keyword evidence="2" id="KW-1185">Reference proteome</keyword>
<dbReference type="Pfam" id="PF02515">
    <property type="entry name" value="CoA_transf_3"/>
    <property type="match status" value="1"/>
</dbReference>
<sequence length="372" mass="39316">MSGPLAGVRVVEMPGLGPTPHACMLLADLGADVIRIRRPGPDLPGPDGIPDADAGLYRSRRSVDADVKDPTDLARIRELILRADILVEGFRPGVMERLGLGPEICSDAPQLVYARMTGWGQDGDRASSAGHDINYLAVTGVLEAMGPAGSPPVPPLSLVGDFGGGSMLLVVGVLAALHDRTRTGRGQVIDAAMVDGAGLLASLQWSWKAAGRWSSRDQGNLLDGSAPFYATYRCADGRFVAVGALEEKFWRNLVDTLGVGDLPDRWDRAAWPVISAALQARFGSRTRDEWGSVFDAVDACVTPVLDFDEAAADPVAVQRGSFVRVDDAIAPAPAPRFSRTVLPAPSAPSAASLGRIVDEWRVASGVEGGHRR</sequence>
<reference evidence="1 2" key="1">
    <citation type="submission" date="2017-05" db="EMBL/GenBank/DDBJ databases">
        <title>Biotechnological potential of actinobacteria isolated from South African environments.</title>
        <authorList>
            <person name="Le Roes-Hill M."/>
            <person name="Prins A."/>
            <person name="Durrell K.A."/>
        </authorList>
    </citation>
    <scope>NUCLEOTIDE SEQUENCE [LARGE SCALE GENOMIC DNA]</scope>
    <source>
        <strain evidence="1">BS2</strain>
    </source>
</reference>
<dbReference type="InterPro" id="IPR050509">
    <property type="entry name" value="CoA-transferase_III"/>
</dbReference>